<gene>
    <name evidence="2" type="ORF">COW36_15025</name>
</gene>
<reference evidence="2 3" key="1">
    <citation type="submission" date="2017-09" db="EMBL/GenBank/DDBJ databases">
        <title>Depth-based differentiation of microbial function through sediment-hosted aquifers and enrichment of novel symbionts in the deep terrestrial subsurface.</title>
        <authorList>
            <person name="Probst A.J."/>
            <person name="Ladd B."/>
            <person name="Jarett J.K."/>
            <person name="Geller-Mcgrath D.E."/>
            <person name="Sieber C.M."/>
            <person name="Emerson J.B."/>
            <person name="Anantharaman K."/>
            <person name="Thomas B.C."/>
            <person name="Malmstrom R."/>
            <person name="Stieglmeier M."/>
            <person name="Klingl A."/>
            <person name="Woyke T."/>
            <person name="Ryan C.M."/>
            <person name="Banfield J.F."/>
        </authorList>
    </citation>
    <scope>NUCLEOTIDE SEQUENCE [LARGE SCALE GENOMIC DNA]</scope>
    <source>
        <strain evidence="2">CG17_big_fil_post_rev_8_21_14_2_50_48_46</strain>
    </source>
</reference>
<evidence type="ECO:0000313" key="3">
    <source>
        <dbReference type="Proteomes" id="UP000231019"/>
    </source>
</evidence>
<sequence length="337" mass="36321">MRKTFLASTALMLLTACGSQMQTQAYNPYMMGQTGAYGAGAYGAQTGAYGTNYQQNLYQQPGAIAYNAQTATANNTQMSSFASTTASQSASAINAPLAQNTARKTTNTASTATVKRAATPTKTASAAIAPKATAPSVSPTQSLLEKTKARFEQIQNFRAMADVFETKAGKGPVKAKIKVTFQKPGNSKLEIIDHSNSLYKGAKLTYKSGIDSITGRPGGAMSFMKMTLPMSDDKVTSRRGYRLDQVDTLAIVSRLIRPELNPKLLGKTTVNGRPVAVLEYQATNHFDPTITKELLGIDMETYFVRIHEMYAGSELVYSLKLPDVQFNQPMTAADLDV</sequence>
<evidence type="ECO:0000256" key="1">
    <source>
        <dbReference type="SAM" id="SignalP"/>
    </source>
</evidence>
<feature type="chain" id="PRO_5014610988" evidence="1">
    <location>
        <begin position="22"/>
        <end position="337"/>
    </location>
</feature>
<dbReference type="PROSITE" id="PS51257">
    <property type="entry name" value="PROKAR_LIPOPROTEIN"/>
    <property type="match status" value="1"/>
</dbReference>
<dbReference type="EMBL" id="PFFQ01000041">
    <property type="protein sequence ID" value="PIW16022.1"/>
    <property type="molecule type" value="Genomic_DNA"/>
</dbReference>
<name>A0A2M7G3I8_9BACT</name>
<feature type="signal peptide" evidence="1">
    <location>
        <begin position="1"/>
        <end position="21"/>
    </location>
</feature>
<proteinExistence type="predicted"/>
<accession>A0A2M7G3I8</accession>
<keyword evidence="1" id="KW-0732">Signal</keyword>
<dbReference type="AlphaFoldDB" id="A0A2M7G3I8"/>
<comment type="caution">
    <text evidence="2">The sequence shown here is derived from an EMBL/GenBank/DDBJ whole genome shotgun (WGS) entry which is preliminary data.</text>
</comment>
<organism evidence="2 3">
    <name type="scientific">bacterium (Candidatus Blackallbacteria) CG17_big_fil_post_rev_8_21_14_2_50_48_46</name>
    <dbReference type="NCBI Taxonomy" id="2014261"/>
    <lineage>
        <taxon>Bacteria</taxon>
        <taxon>Candidatus Blackallbacteria</taxon>
    </lineage>
</organism>
<protein>
    <submittedName>
        <fullName evidence="2">Uncharacterized protein</fullName>
    </submittedName>
</protein>
<dbReference type="Proteomes" id="UP000231019">
    <property type="component" value="Unassembled WGS sequence"/>
</dbReference>
<evidence type="ECO:0000313" key="2">
    <source>
        <dbReference type="EMBL" id="PIW16022.1"/>
    </source>
</evidence>